<dbReference type="OrthoDB" id="5336600at2759"/>
<sequence length="228" mass="24389">MPSISPVILILGAGPNIGQSCARAFAAKGYRVAVASRNNTATADQLHIQSDFSKHYSVIDAFATIKRELGTPSVVVYNAAAVTFTPPKDPLSTPLESFINNLNINTTSAFVAAQQAALGFAELPETASKTFLYTCNILNEIIIPPMLDAGVGKSGAAHMIRSASEAYKEKGFKLYYCDERKADGGAVYGAIDGDASAKHYVELSEGKTQRPWQQTFVKGARYKAFPSA</sequence>
<dbReference type="Proteomes" id="UP000235672">
    <property type="component" value="Unassembled WGS sequence"/>
</dbReference>
<proteinExistence type="inferred from homology"/>
<dbReference type="STRING" id="1745343.A0A2J6PFM8"/>
<dbReference type="GO" id="GO:0016491">
    <property type="term" value="F:oxidoreductase activity"/>
    <property type="evidence" value="ECO:0007669"/>
    <property type="project" value="UniProtKB-KW"/>
</dbReference>
<dbReference type="InterPro" id="IPR002347">
    <property type="entry name" value="SDR_fam"/>
</dbReference>
<evidence type="ECO:0000256" key="2">
    <source>
        <dbReference type="ARBA" id="ARBA00023002"/>
    </source>
</evidence>
<dbReference type="InterPro" id="IPR036291">
    <property type="entry name" value="NAD(P)-bd_dom_sf"/>
</dbReference>
<protein>
    <submittedName>
        <fullName evidence="3">Putative short-chain dehydrogenase</fullName>
    </submittedName>
</protein>
<comment type="similarity">
    <text evidence="1">Belongs to the short-chain dehydrogenases/reductases (SDR) family.</text>
</comment>
<accession>A0A2J6PFM8</accession>
<evidence type="ECO:0000313" key="3">
    <source>
        <dbReference type="EMBL" id="PMD12779.1"/>
    </source>
</evidence>
<dbReference type="EMBL" id="KZ613542">
    <property type="protein sequence ID" value="PMD12779.1"/>
    <property type="molecule type" value="Genomic_DNA"/>
</dbReference>
<dbReference type="SUPFAM" id="SSF51735">
    <property type="entry name" value="NAD(P)-binding Rossmann-fold domains"/>
    <property type="match status" value="1"/>
</dbReference>
<keyword evidence="4" id="KW-1185">Reference proteome</keyword>
<name>A0A2J6PFM8_9HELO</name>
<evidence type="ECO:0000256" key="1">
    <source>
        <dbReference type="ARBA" id="ARBA00006484"/>
    </source>
</evidence>
<dbReference type="PANTHER" id="PTHR43669">
    <property type="entry name" value="5-KETO-D-GLUCONATE 5-REDUCTASE"/>
    <property type="match status" value="1"/>
</dbReference>
<organism evidence="3 4">
    <name type="scientific">Hyaloscypha hepaticicola</name>
    <dbReference type="NCBI Taxonomy" id="2082293"/>
    <lineage>
        <taxon>Eukaryota</taxon>
        <taxon>Fungi</taxon>
        <taxon>Dikarya</taxon>
        <taxon>Ascomycota</taxon>
        <taxon>Pezizomycotina</taxon>
        <taxon>Leotiomycetes</taxon>
        <taxon>Helotiales</taxon>
        <taxon>Hyaloscyphaceae</taxon>
        <taxon>Hyaloscypha</taxon>
    </lineage>
</organism>
<reference evidence="3 4" key="1">
    <citation type="submission" date="2016-05" db="EMBL/GenBank/DDBJ databases">
        <title>A degradative enzymes factory behind the ericoid mycorrhizal symbiosis.</title>
        <authorList>
            <consortium name="DOE Joint Genome Institute"/>
            <person name="Martino E."/>
            <person name="Morin E."/>
            <person name="Grelet G."/>
            <person name="Kuo A."/>
            <person name="Kohler A."/>
            <person name="Daghino S."/>
            <person name="Barry K."/>
            <person name="Choi C."/>
            <person name="Cichocki N."/>
            <person name="Clum A."/>
            <person name="Copeland A."/>
            <person name="Hainaut M."/>
            <person name="Haridas S."/>
            <person name="Labutti K."/>
            <person name="Lindquist E."/>
            <person name="Lipzen A."/>
            <person name="Khouja H.-R."/>
            <person name="Murat C."/>
            <person name="Ohm R."/>
            <person name="Olson A."/>
            <person name="Spatafora J."/>
            <person name="Veneault-Fourrey C."/>
            <person name="Henrissat B."/>
            <person name="Grigoriev I."/>
            <person name="Martin F."/>
            <person name="Perotto S."/>
        </authorList>
    </citation>
    <scope>NUCLEOTIDE SEQUENCE [LARGE SCALE GENOMIC DNA]</scope>
    <source>
        <strain evidence="3 4">UAMH 7357</strain>
    </source>
</reference>
<keyword evidence="2" id="KW-0560">Oxidoreductase</keyword>
<dbReference type="Pfam" id="PF13561">
    <property type="entry name" value="adh_short_C2"/>
    <property type="match status" value="1"/>
</dbReference>
<dbReference type="PANTHER" id="PTHR43669:SF4">
    <property type="entry name" value="SHORT-CHAIN DEHYDROGENASE"/>
    <property type="match status" value="1"/>
</dbReference>
<dbReference type="AlphaFoldDB" id="A0A2J6PFM8"/>
<gene>
    <name evidence="3" type="ORF">NA56DRAFT_652211</name>
</gene>
<dbReference type="Gene3D" id="3.40.50.720">
    <property type="entry name" value="NAD(P)-binding Rossmann-like Domain"/>
    <property type="match status" value="1"/>
</dbReference>
<evidence type="ECO:0000313" key="4">
    <source>
        <dbReference type="Proteomes" id="UP000235672"/>
    </source>
</evidence>